<dbReference type="RefSeq" id="WP_154572328.1">
    <property type="nucleotide sequence ID" value="NZ_VUNB01000003.1"/>
</dbReference>
<dbReference type="EMBL" id="VUNB01000003">
    <property type="protein sequence ID" value="MST68861.1"/>
    <property type="molecule type" value="Genomic_DNA"/>
</dbReference>
<dbReference type="AlphaFoldDB" id="A0A6A8M7D5"/>
<dbReference type="GO" id="GO:0016810">
    <property type="term" value="F:hydrolase activity, acting on carbon-nitrogen (but not peptide) bonds"/>
    <property type="evidence" value="ECO:0007669"/>
    <property type="project" value="InterPro"/>
</dbReference>
<dbReference type="Gene3D" id="3.20.20.370">
    <property type="entry name" value="Glycoside hydrolase/deacetylase"/>
    <property type="match status" value="1"/>
</dbReference>
<keyword evidence="1" id="KW-0732">Signal</keyword>
<sequence length="273" mass="31964">MQKEKIKTVLIFFLIAALLPAGIHRYQVNRNPYAREIPVFTYHRICPDNEYHSLSKEKDLWTKTSDFEKEMGWLHNHGYRTISMDELYRWHQGQLDLPKKTVAITFDDGYYNVIRYGLPIMKKYHIKATMFVIGNMVTEHQNSIDPLAYVSLDTIREMGRNCPELEFQSHSYGLHHDSNKNAVIYRTKYPGILRDFQRQEKVLGKDGDVIAYPYGYGTGGFESAARESGYKMAFLYGQQRGVRQTDNVFRLPRIGVRGDVNTEVVFFRWLKND</sequence>
<comment type="caution">
    <text evidence="3">The sequence shown here is derived from an EMBL/GenBank/DDBJ whole genome shotgun (WGS) entry which is preliminary data.</text>
</comment>
<name>A0A6A8M7D5_9FIRM</name>
<dbReference type="GO" id="GO:0005975">
    <property type="term" value="P:carbohydrate metabolic process"/>
    <property type="evidence" value="ECO:0007669"/>
    <property type="project" value="InterPro"/>
</dbReference>
<dbReference type="InterPro" id="IPR002509">
    <property type="entry name" value="NODB_dom"/>
</dbReference>
<feature type="domain" description="NodB homology" evidence="2">
    <location>
        <begin position="100"/>
        <end position="273"/>
    </location>
</feature>
<evidence type="ECO:0000313" key="3">
    <source>
        <dbReference type="EMBL" id="MST68861.1"/>
    </source>
</evidence>
<dbReference type="InterPro" id="IPR051398">
    <property type="entry name" value="Polysacch_Deacetylase"/>
</dbReference>
<gene>
    <name evidence="3" type="ORF">FYJ66_04545</name>
</gene>
<dbReference type="Pfam" id="PF01522">
    <property type="entry name" value="Polysacc_deac_1"/>
    <property type="match status" value="1"/>
</dbReference>
<dbReference type="PROSITE" id="PS51677">
    <property type="entry name" value="NODB"/>
    <property type="match status" value="1"/>
</dbReference>
<proteinExistence type="predicted"/>
<dbReference type="SUPFAM" id="SSF88713">
    <property type="entry name" value="Glycoside hydrolase/deacetylase"/>
    <property type="match status" value="1"/>
</dbReference>
<protein>
    <submittedName>
        <fullName evidence="3">Polysaccharide deacetylase family protein</fullName>
    </submittedName>
</protein>
<reference evidence="3" key="1">
    <citation type="submission" date="2019-09" db="EMBL/GenBank/DDBJ databases">
        <title>In-depth cultivation of the pig gut microbiome towards novel bacterial diversity and tailored functional studies.</title>
        <authorList>
            <person name="Wylensek D."/>
            <person name="Hitch T.C.A."/>
            <person name="Clavel T."/>
        </authorList>
    </citation>
    <scope>NUCLEOTIDE SEQUENCE</scope>
    <source>
        <strain evidence="3">RF-744-FAT-WT-3</strain>
    </source>
</reference>
<organism evidence="3">
    <name type="scientific">Baileyella intestinalis</name>
    <dbReference type="NCBI Taxonomy" id="2606709"/>
    <lineage>
        <taxon>Bacteria</taxon>
        <taxon>Bacillati</taxon>
        <taxon>Bacillota</taxon>
        <taxon>Clostridia</taxon>
        <taxon>Peptostreptococcales</taxon>
        <taxon>Anaerovoracaceae</taxon>
        <taxon>Baileyella</taxon>
    </lineage>
</organism>
<dbReference type="InterPro" id="IPR011330">
    <property type="entry name" value="Glyco_hydro/deAcase_b/a-brl"/>
</dbReference>
<dbReference type="PANTHER" id="PTHR34216:SF7">
    <property type="entry name" value="POLY-BETA-1,6-N-ACETYL-D-GLUCOSAMINE N-DEACETYLASE"/>
    <property type="match status" value="1"/>
</dbReference>
<dbReference type="PANTHER" id="PTHR34216">
    <property type="match status" value="1"/>
</dbReference>
<accession>A0A6A8M7D5</accession>
<evidence type="ECO:0000256" key="1">
    <source>
        <dbReference type="ARBA" id="ARBA00022729"/>
    </source>
</evidence>
<evidence type="ECO:0000259" key="2">
    <source>
        <dbReference type="PROSITE" id="PS51677"/>
    </source>
</evidence>